<reference evidence="1" key="2">
    <citation type="journal article" date="2015" name="Data Brief">
        <title>Shoot transcriptome of the giant reed, Arundo donax.</title>
        <authorList>
            <person name="Barrero R.A."/>
            <person name="Guerrero F.D."/>
            <person name="Moolhuijzen P."/>
            <person name="Goolsby J.A."/>
            <person name="Tidwell J."/>
            <person name="Bellgard S.E."/>
            <person name="Bellgard M.I."/>
        </authorList>
    </citation>
    <scope>NUCLEOTIDE SEQUENCE</scope>
    <source>
        <tissue evidence="1">Shoot tissue taken approximately 20 cm above the soil surface</tissue>
    </source>
</reference>
<sequence length="15" mass="1823">MEMVILGDKKIRYLN</sequence>
<protein>
    <submittedName>
        <fullName evidence="1">Uncharacterized protein</fullName>
    </submittedName>
</protein>
<name>A0A0A9HCV0_ARUDO</name>
<proteinExistence type="predicted"/>
<dbReference type="EMBL" id="GBRH01165235">
    <property type="protein sequence ID" value="JAE32661.1"/>
    <property type="molecule type" value="Transcribed_RNA"/>
</dbReference>
<reference evidence="1" key="1">
    <citation type="submission" date="2014-09" db="EMBL/GenBank/DDBJ databases">
        <authorList>
            <person name="Magalhaes I.L.F."/>
            <person name="Oliveira U."/>
            <person name="Santos F.R."/>
            <person name="Vidigal T.H.D.A."/>
            <person name="Brescovit A.D."/>
            <person name="Santos A.J."/>
        </authorList>
    </citation>
    <scope>NUCLEOTIDE SEQUENCE</scope>
    <source>
        <tissue evidence="1">Shoot tissue taken approximately 20 cm above the soil surface</tissue>
    </source>
</reference>
<evidence type="ECO:0000313" key="1">
    <source>
        <dbReference type="EMBL" id="JAE32661.1"/>
    </source>
</evidence>
<organism evidence="1">
    <name type="scientific">Arundo donax</name>
    <name type="common">Giant reed</name>
    <name type="synonym">Donax arundinaceus</name>
    <dbReference type="NCBI Taxonomy" id="35708"/>
    <lineage>
        <taxon>Eukaryota</taxon>
        <taxon>Viridiplantae</taxon>
        <taxon>Streptophyta</taxon>
        <taxon>Embryophyta</taxon>
        <taxon>Tracheophyta</taxon>
        <taxon>Spermatophyta</taxon>
        <taxon>Magnoliopsida</taxon>
        <taxon>Liliopsida</taxon>
        <taxon>Poales</taxon>
        <taxon>Poaceae</taxon>
        <taxon>PACMAD clade</taxon>
        <taxon>Arundinoideae</taxon>
        <taxon>Arundineae</taxon>
        <taxon>Arundo</taxon>
    </lineage>
</organism>
<accession>A0A0A9HCV0</accession>